<dbReference type="EMBL" id="DUFW01000073">
    <property type="protein sequence ID" value="HIH21809.1"/>
    <property type="molecule type" value="Genomic_DNA"/>
</dbReference>
<reference evidence="3" key="1">
    <citation type="journal article" date="2020" name="bioRxiv">
        <title>A rank-normalized archaeal taxonomy based on genome phylogeny resolves widespread incomplete and uneven classifications.</title>
        <authorList>
            <person name="Rinke C."/>
            <person name="Chuvochina M."/>
            <person name="Mussig A.J."/>
            <person name="Chaumeil P.-A."/>
            <person name="Waite D.W."/>
            <person name="Whitman W.B."/>
            <person name="Parks D.H."/>
            <person name="Hugenholtz P."/>
        </authorList>
    </citation>
    <scope>NUCLEOTIDE SEQUENCE [LARGE SCALE GENOMIC DNA]</scope>
</reference>
<comment type="caution">
    <text evidence="2">The sequence shown here is derived from an EMBL/GenBank/DDBJ whole genome shotgun (WGS) entry which is preliminary data.</text>
</comment>
<sequence length="311" mass="35062">MKVLVTGSSGFVGKELVKELLKRKAEVVEFDRSEGKDILNKEQIAESCKGCDAVMHLAAILEEDAGMQELRKVNVEGTKNVLEAAAKQRVKKFILLSSTGVYGDFKGKASEELEKNPSSNYEKSKAEAEELVLSYQEIMPVTIARSALVLGPNNYWKQIIEALRKGFPIIGDGENKWQTVYYKDLVKALVFLLYNNESENESYNIAEEPEKAPSLNGLVELFRKELGIEKQAKHVPKAFGILLLHFKAFADGLKGKKTVISPRYVRRLLKNRDYSIEKIRKLGWKPEYSTEQAVKETVKELESRAKTSLDS</sequence>
<proteinExistence type="predicted"/>
<dbReference type="AlphaFoldDB" id="A0A7J4JYR9"/>
<dbReference type="InterPro" id="IPR036291">
    <property type="entry name" value="NAD(P)-bd_dom_sf"/>
</dbReference>
<dbReference type="PANTHER" id="PTHR43245">
    <property type="entry name" value="BIFUNCTIONAL POLYMYXIN RESISTANCE PROTEIN ARNA"/>
    <property type="match status" value="1"/>
</dbReference>
<dbReference type="Pfam" id="PF01370">
    <property type="entry name" value="Epimerase"/>
    <property type="match status" value="1"/>
</dbReference>
<name>A0A7J4JYR9_9ARCH</name>
<evidence type="ECO:0000313" key="2">
    <source>
        <dbReference type="EMBL" id="HIH21809.1"/>
    </source>
</evidence>
<feature type="domain" description="NAD-dependent epimerase/dehydratase" evidence="1">
    <location>
        <begin position="3"/>
        <end position="206"/>
    </location>
</feature>
<organism evidence="2 3">
    <name type="scientific">Candidatus Iainarchaeum sp</name>
    <dbReference type="NCBI Taxonomy" id="3101447"/>
    <lineage>
        <taxon>Archaea</taxon>
        <taxon>Candidatus Iainarchaeota</taxon>
        <taxon>Candidatus Iainarchaeia</taxon>
        <taxon>Candidatus Iainarchaeales</taxon>
        <taxon>Candidatus Iainarchaeaceae</taxon>
        <taxon>Candidatus Iainarchaeum</taxon>
    </lineage>
</organism>
<accession>A0A7J4JYR9</accession>
<evidence type="ECO:0000259" key="1">
    <source>
        <dbReference type="Pfam" id="PF01370"/>
    </source>
</evidence>
<dbReference type="SUPFAM" id="SSF51735">
    <property type="entry name" value="NAD(P)-binding Rossmann-fold domains"/>
    <property type="match status" value="1"/>
</dbReference>
<evidence type="ECO:0000313" key="3">
    <source>
        <dbReference type="Proteomes" id="UP000590964"/>
    </source>
</evidence>
<gene>
    <name evidence="2" type="ORF">HA222_04095</name>
</gene>
<dbReference type="InterPro" id="IPR001509">
    <property type="entry name" value="Epimerase_deHydtase"/>
</dbReference>
<dbReference type="Proteomes" id="UP000590964">
    <property type="component" value="Unassembled WGS sequence"/>
</dbReference>
<dbReference type="Gene3D" id="3.40.50.720">
    <property type="entry name" value="NAD(P)-binding Rossmann-like Domain"/>
    <property type="match status" value="1"/>
</dbReference>
<dbReference type="InterPro" id="IPR050177">
    <property type="entry name" value="Lipid_A_modif_metabolic_enz"/>
</dbReference>
<protein>
    <submittedName>
        <fullName evidence="2">NAD(P)-dependent oxidoreductase</fullName>
    </submittedName>
</protein>